<feature type="transmembrane region" description="Helical" evidence="6">
    <location>
        <begin position="357"/>
        <end position="375"/>
    </location>
</feature>
<dbReference type="Pfam" id="PF05425">
    <property type="entry name" value="CopD"/>
    <property type="match status" value="1"/>
</dbReference>
<evidence type="ECO:0000259" key="7">
    <source>
        <dbReference type="Pfam" id="PF05425"/>
    </source>
</evidence>
<feature type="transmembrane region" description="Helical" evidence="6">
    <location>
        <begin position="188"/>
        <end position="208"/>
    </location>
</feature>
<dbReference type="OrthoDB" id="113685at2"/>
<evidence type="ECO:0000256" key="2">
    <source>
        <dbReference type="ARBA" id="ARBA00022475"/>
    </source>
</evidence>
<feature type="transmembrane region" description="Helical" evidence="6">
    <location>
        <begin position="20"/>
        <end position="42"/>
    </location>
</feature>
<feature type="domain" description="Copper resistance protein D" evidence="7">
    <location>
        <begin position="184"/>
        <end position="282"/>
    </location>
</feature>
<name>A0A6B8KKI4_9HYPH</name>
<dbReference type="EMBL" id="CP046052">
    <property type="protein sequence ID" value="QGM47123.1"/>
    <property type="molecule type" value="Genomic_DNA"/>
</dbReference>
<feature type="transmembrane region" description="Helical" evidence="6">
    <location>
        <begin position="452"/>
        <end position="471"/>
    </location>
</feature>
<protein>
    <recommendedName>
        <fullName evidence="7">Copper resistance protein D domain-containing protein</fullName>
    </recommendedName>
</protein>
<feature type="transmembrane region" description="Helical" evidence="6">
    <location>
        <begin position="483"/>
        <end position="505"/>
    </location>
</feature>
<dbReference type="KEGG" id="mhey:H2LOC_016285"/>
<evidence type="ECO:0000256" key="5">
    <source>
        <dbReference type="ARBA" id="ARBA00023136"/>
    </source>
</evidence>
<dbReference type="AlphaFoldDB" id="A0A6B8KKI4"/>
<dbReference type="Proteomes" id="UP000309061">
    <property type="component" value="Chromosome"/>
</dbReference>
<accession>A0A6B8KKI4</accession>
<proteinExistence type="predicted"/>
<evidence type="ECO:0000256" key="1">
    <source>
        <dbReference type="ARBA" id="ARBA00004651"/>
    </source>
</evidence>
<evidence type="ECO:0000313" key="9">
    <source>
        <dbReference type="Proteomes" id="UP000309061"/>
    </source>
</evidence>
<dbReference type="PANTHER" id="PTHR34820:SF4">
    <property type="entry name" value="INNER MEMBRANE PROTEIN YEBZ"/>
    <property type="match status" value="1"/>
</dbReference>
<dbReference type="GO" id="GO:0006825">
    <property type="term" value="P:copper ion transport"/>
    <property type="evidence" value="ECO:0007669"/>
    <property type="project" value="InterPro"/>
</dbReference>
<keyword evidence="9" id="KW-1185">Reference proteome</keyword>
<evidence type="ECO:0000256" key="6">
    <source>
        <dbReference type="SAM" id="Phobius"/>
    </source>
</evidence>
<gene>
    <name evidence="8" type="ORF">H2LOC_016285</name>
</gene>
<dbReference type="InterPro" id="IPR008457">
    <property type="entry name" value="Cu-R_CopD_dom"/>
</dbReference>
<keyword evidence="2" id="KW-1003">Cell membrane</keyword>
<comment type="subcellular location">
    <subcellularLocation>
        <location evidence="1">Cell membrane</location>
        <topology evidence="1">Multi-pass membrane protein</topology>
    </subcellularLocation>
</comment>
<dbReference type="InterPro" id="IPR032694">
    <property type="entry name" value="CopC/D"/>
</dbReference>
<feature type="transmembrane region" description="Helical" evidence="6">
    <location>
        <begin position="54"/>
        <end position="77"/>
    </location>
</feature>
<keyword evidence="3 6" id="KW-0812">Transmembrane</keyword>
<evidence type="ECO:0000256" key="4">
    <source>
        <dbReference type="ARBA" id="ARBA00022989"/>
    </source>
</evidence>
<feature type="transmembrane region" description="Helical" evidence="6">
    <location>
        <begin position="424"/>
        <end position="440"/>
    </location>
</feature>
<evidence type="ECO:0000313" key="8">
    <source>
        <dbReference type="EMBL" id="QGM47123.1"/>
    </source>
</evidence>
<feature type="transmembrane region" description="Helical" evidence="6">
    <location>
        <begin position="387"/>
        <end position="404"/>
    </location>
</feature>
<reference evidence="8 9" key="1">
    <citation type="submission" date="2019-11" db="EMBL/GenBank/DDBJ databases">
        <title>The genome sequence of Methylocystis heyeri.</title>
        <authorList>
            <person name="Oshkin I.Y."/>
            <person name="Miroshnikov K."/>
            <person name="Dedysh S.N."/>
        </authorList>
    </citation>
    <scope>NUCLEOTIDE SEQUENCE [LARGE SCALE GENOMIC DNA]</scope>
    <source>
        <strain evidence="8 9">H2</strain>
    </source>
</reference>
<feature type="transmembrane region" description="Helical" evidence="6">
    <location>
        <begin position="155"/>
        <end position="176"/>
    </location>
</feature>
<dbReference type="PANTHER" id="PTHR34820">
    <property type="entry name" value="INNER MEMBRANE PROTEIN YEBZ"/>
    <property type="match status" value="1"/>
</dbReference>
<sequence length="539" mass="58073">MQLFIEIYGFLNVTLRGFILTAQSLTLGGLAFLLLPAVAEARLGETARRRAERLIFWSALALCAGEALAAAALGFMLSGTLGLPAGELLGAEAVKIDLLASVLAGAVAFFISSRRDALPAAGLAGLFLLATQIGATHAASRLDHVAGLYVAEFAHMLGVAIWIGGIPYFLIALGAAQTGSRRYVAARFSMISAAGVAMLLGAGVYMAADYLGEPEALYGASYGVMLTAKAGLLLGLLLLGGMNFLTGRELRTDPRGSVSRLRRFAEVEIGVGLTALFCAASLTSLPPARDLPNDRASWNEVVERVEPRWPIRLESPDHASLSTSQPRMIDPGAPRAYAMGETAAPPRNAEDIAWSEYNHHWAGIFVLLMGLLALAEHDRRLAPIAKHWPLTFLGLAGFLFLRADEEVWPLGHLGLIESLRDPEIAQHRLMIVLIILFGLFEWRVRLGKLKAAWAPYVFPVTTAVAAAFLLTHSHGLANPKEEMLIEITHTPLALVGVAAGWARWLELRLDDGPARRIASLVWPVAFILAGLLLMFYREA</sequence>
<feature type="transmembrane region" description="Helical" evidence="6">
    <location>
        <begin position="89"/>
        <end position="110"/>
    </location>
</feature>
<organism evidence="8 9">
    <name type="scientific">Methylocystis heyeri</name>
    <dbReference type="NCBI Taxonomy" id="391905"/>
    <lineage>
        <taxon>Bacteria</taxon>
        <taxon>Pseudomonadati</taxon>
        <taxon>Pseudomonadota</taxon>
        <taxon>Alphaproteobacteria</taxon>
        <taxon>Hyphomicrobiales</taxon>
        <taxon>Methylocystaceae</taxon>
        <taxon>Methylocystis</taxon>
    </lineage>
</organism>
<feature type="transmembrane region" description="Helical" evidence="6">
    <location>
        <begin position="267"/>
        <end position="285"/>
    </location>
</feature>
<dbReference type="GO" id="GO:0005886">
    <property type="term" value="C:plasma membrane"/>
    <property type="evidence" value="ECO:0007669"/>
    <property type="project" value="UniProtKB-SubCell"/>
</dbReference>
<keyword evidence="4 6" id="KW-1133">Transmembrane helix</keyword>
<dbReference type="RefSeq" id="WP_136497929.1">
    <property type="nucleotide sequence ID" value="NZ_CP046052.1"/>
</dbReference>
<feature type="transmembrane region" description="Helical" evidence="6">
    <location>
        <begin position="220"/>
        <end position="246"/>
    </location>
</feature>
<keyword evidence="5 6" id="KW-0472">Membrane</keyword>
<evidence type="ECO:0000256" key="3">
    <source>
        <dbReference type="ARBA" id="ARBA00022692"/>
    </source>
</evidence>
<feature type="transmembrane region" description="Helical" evidence="6">
    <location>
        <begin position="117"/>
        <end position="135"/>
    </location>
</feature>
<feature type="transmembrane region" description="Helical" evidence="6">
    <location>
        <begin position="517"/>
        <end position="536"/>
    </location>
</feature>